<feature type="region of interest" description="Disordered" evidence="5">
    <location>
        <begin position="265"/>
        <end position="295"/>
    </location>
</feature>
<feature type="compositionally biased region" description="Polar residues" evidence="5">
    <location>
        <begin position="1"/>
        <end position="10"/>
    </location>
</feature>
<dbReference type="InterPro" id="IPR003035">
    <property type="entry name" value="RWP-RK_dom"/>
</dbReference>
<feature type="compositionally biased region" description="Acidic residues" evidence="5">
    <location>
        <begin position="171"/>
        <end position="181"/>
    </location>
</feature>
<dbReference type="VEuPathDB" id="AmoebaDB:NAEGRDRAFT_82153"/>
<evidence type="ECO:0000256" key="1">
    <source>
        <dbReference type="ARBA" id="ARBA00023015"/>
    </source>
</evidence>
<sequence>MSRSVEQSLVKSEDIPEESTNTSTSSSNTEQQLSPPLLGEDGSYSTMKDEDNTSLTEDNSQEEDYDDEDDDDENGSKRGKKKRKSHSETKHRKTFMSIDVHAMRSCLHLNQKDAAKKLNVSLSTLKRRFYEMRHELGCDKWPYPPHSKGSTPIPSSSSSGSKRKSASTSSSEDEESSDEQTMDSKPYKTRRQSVTSTKRRNSIHNEDSTSNMTTENHSKSATNHLTIERGSKKLKTAHTGFLSSVPDYKQSNHQNDNSDFVFYKDMYEEQSSEDDNSSTEMGSDEEYKNRDLKKKSKCDLSEISKKAQSIENPREKEIYGAAVLLIALKQEQIIPNLD</sequence>
<dbReference type="Pfam" id="PF02042">
    <property type="entry name" value="RWP-RK"/>
    <property type="match status" value="1"/>
</dbReference>
<evidence type="ECO:0000256" key="4">
    <source>
        <dbReference type="ARBA" id="ARBA00023242"/>
    </source>
</evidence>
<dbReference type="GO" id="GO:0003677">
    <property type="term" value="F:DNA binding"/>
    <property type="evidence" value="ECO:0007669"/>
    <property type="project" value="UniProtKB-KW"/>
</dbReference>
<dbReference type="AlphaFoldDB" id="D2W2K9"/>
<gene>
    <name evidence="7" type="ORF">NAEGRDRAFT_82153</name>
</gene>
<feature type="compositionally biased region" description="Polar residues" evidence="5">
    <location>
        <begin position="208"/>
        <end position="223"/>
    </location>
</feature>
<keyword evidence="2" id="KW-0238">DNA-binding</keyword>
<protein>
    <submittedName>
        <fullName evidence="7">Predicted protein</fullName>
    </submittedName>
</protein>
<evidence type="ECO:0000259" key="6">
    <source>
        <dbReference type="Pfam" id="PF02042"/>
    </source>
</evidence>
<keyword evidence="4" id="KW-0539">Nucleus</keyword>
<keyword evidence="3" id="KW-0804">Transcription</keyword>
<evidence type="ECO:0000313" key="8">
    <source>
        <dbReference type="Proteomes" id="UP000006671"/>
    </source>
</evidence>
<proteinExistence type="predicted"/>
<feature type="region of interest" description="Disordered" evidence="5">
    <location>
        <begin position="1"/>
        <end position="98"/>
    </location>
</feature>
<feature type="compositionally biased region" description="Acidic residues" evidence="5">
    <location>
        <begin position="268"/>
        <end position="277"/>
    </location>
</feature>
<feature type="domain" description="RWP-RK" evidence="6">
    <location>
        <begin position="98"/>
        <end position="143"/>
    </location>
</feature>
<feature type="compositionally biased region" description="Low complexity" evidence="5">
    <location>
        <begin position="18"/>
        <end position="30"/>
    </location>
</feature>
<feature type="compositionally biased region" description="Low complexity" evidence="5">
    <location>
        <begin position="147"/>
        <end position="170"/>
    </location>
</feature>
<dbReference type="KEGG" id="ngr:NAEGRDRAFT_82153"/>
<reference evidence="7 8" key="1">
    <citation type="journal article" date="2010" name="Cell">
        <title>The genome of Naegleria gruberi illuminates early eukaryotic versatility.</title>
        <authorList>
            <person name="Fritz-Laylin L.K."/>
            <person name="Prochnik S.E."/>
            <person name="Ginger M.L."/>
            <person name="Dacks J.B."/>
            <person name="Carpenter M.L."/>
            <person name="Field M.C."/>
            <person name="Kuo A."/>
            <person name="Paredez A."/>
            <person name="Chapman J."/>
            <person name="Pham J."/>
            <person name="Shu S."/>
            <person name="Neupane R."/>
            <person name="Cipriano M."/>
            <person name="Mancuso J."/>
            <person name="Tu H."/>
            <person name="Salamov A."/>
            <person name="Lindquist E."/>
            <person name="Shapiro H."/>
            <person name="Lucas S."/>
            <person name="Grigoriev I.V."/>
            <person name="Cande W.Z."/>
            <person name="Fulton C."/>
            <person name="Rokhsar D.S."/>
            <person name="Dawson S.C."/>
        </authorList>
    </citation>
    <scope>NUCLEOTIDE SEQUENCE [LARGE SCALE GENOMIC DNA]</scope>
    <source>
        <strain evidence="7 8">NEG-M</strain>
    </source>
</reference>
<evidence type="ECO:0000256" key="3">
    <source>
        <dbReference type="ARBA" id="ARBA00023163"/>
    </source>
</evidence>
<dbReference type="OrthoDB" id="10341561at2759"/>
<accession>D2W2K9</accession>
<evidence type="ECO:0000256" key="5">
    <source>
        <dbReference type="SAM" id="MobiDB-lite"/>
    </source>
</evidence>
<dbReference type="InParanoid" id="D2W2K9"/>
<dbReference type="Proteomes" id="UP000006671">
    <property type="component" value="Unassembled WGS sequence"/>
</dbReference>
<dbReference type="OMA" id="FYEMRHE"/>
<evidence type="ECO:0000256" key="2">
    <source>
        <dbReference type="ARBA" id="ARBA00023125"/>
    </source>
</evidence>
<dbReference type="GeneID" id="8860785"/>
<keyword evidence="1" id="KW-0805">Transcription regulation</keyword>
<feature type="compositionally biased region" description="Acidic residues" evidence="5">
    <location>
        <begin position="59"/>
        <end position="73"/>
    </location>
</feature>
<feature type="region of interest" description="Disordered" evidence="5">
    <location>
        <begin position="137"/>
        <end position="223"/>
    </location>
</feature>
<dbReference type="RefSeq" id="XP_002669411.1">
    <property type="nucleotide sequence ID" value="XM_002669365.1"/>
</dbReference>
<keyword evidence="8" id="KW-1185">Reference proteome</keyword>
<name>D2W2K9_NAEGR</name>
<evidence type="ECO:0000313" key="7">
    <source>
        <dbReference type="EMBL" id="EFC36667.1"/>
    </source>
</evidence>
<feature type="compositionally biased region" description="Basic residues" evidence="5">
    <location>
        <begin position="187"/>
        <end position="202"/>
    </location>
</feature>
<organism evidence="8">
    <name type="scientific">Naegleria gruberi</name>
    <name type="common">Amoeba</name>
    <dbReference type="NCBI Taxonomy" id="5762"/>
    <lineage>
        <taxon>Eukaryota</taxon>
        <taxon>Discoba</taxon>
        <taxon>Heterolobosea</taxon>
        <taxon>Tetramitia</taxon>
        <taxon>Eutetramitia</taxon>
        <taxon>Vahlkampfiidae</taxon>
        <taxon>Naegleria</taxon>
    </lineage>
</organism>
<dbReference type="EMBL" id="GG738927">
    <property type="protein sequence ID" value="EFC36667.1"/>
    <property type="molecule type" value="Genomic_DNA"/>
</dbReference>
<feature type="compositionally biased region" description="Basic residues" evidence="5">
    <location>
        <begin position="77"/>
        <end position="94"/>
    </location>
</feature>